<dbReference type="OrthoDB" id="73788at2759"/>
<dbReference type="Proteomes" id="UP000737018">
    <property type="component" value="Unassembled WGS sequence"/>
</dbReference>
<keyword evidence="2" id="KW-1185">Reference proteome</keyword>
<evidence type="ECO:0000313" key="1">
    <source>
        <dbReference type="EMBL" id="KAF3968452.1"/>
    </source>
</evidence>
<accession>A0A8J4R9S3</accession>
<protein>
    <submittedName>
        <fullName evidence="1">Uncharacterized protein</fullName>
    </submittedName>
</protein>
<reference evidence="1" key="1">
    <citation type="submission" date="2020-03" db="EMBL/GenBank/DDBJ databases">
        <title>Castanea mollissima Vanexum genome sequencing.</title>
        <authorList>
            <person name="Staton M."/>
        </authorList>
    </citation>
    <scope>NUCLEOTIDE SEQUENCE</scope>
    <source>
        <tissue evidence="1">Leaf</tissue>
    </source>
</reference>
<dbReference type="AlphaFoldDB" id="A0A8J4R9S3"/>
<comment type="caution">
    <text evidence="1">The sequence shown here is derived from an EMBL/GenBank/DDBJ whole genome shotgun (WGS) entry which is preliminary data.</text>
</comment>
<sequence length="94" mass="10233">MDFPASLDAGASIPQELLESVGQAINDISSSVWKLTTKIITHGVDKLFVAATAGFDYDPNNDQPLLFSSPGCTKSVLDLQFLLEFFFQTFILSS</sequence>
<name>A0A8J4R9S3_9ROSI</name>
<evidence type="ECO:0000313" key="2">
    <source>
        <dbReference type="Proteomes" id="UP000737018"/>
    </source>
</evidence>
<gene>
    <name evidence="1" type="ORF">CMV_007657</name>
</gene>
<proteinExistence type="predicted"/>
<dbReference type="EMBL" id="JRKL02000769">
    <property type="protein sequence ID" value="KAF3968452.1"/>
    <property type="molecule type" value="Genomic_DNA"/>
</dbReference>
<organism evidence="1 2">
    <name type="scientific">Castanea mollissima</name>
    <name type="common">Chinese chestnut</name>
    <dbReference type="NCBI Taxonomy" id="60419"/>
    <lineage>
        <taxon>Eukaryota</taxon>
        <taxon>Viridiplantae</taxon>
        <taxon>Streptophyta</taxon>
        <taxon>Embryophyta</taxon>
        <taxon>Tracheophyta</taxon>
        <taxon>Spermatophyta</taxon>
        <taxon>Magnoliopsida</taxon>
        <taxon>eudicotyledons</taxon>
        <taxon>Gunneridae</taxon>
        <taxon>Pentapetalae</taxon>
        <taxon>rosids</taxon>
        <taxon>fabids</taxon>
        <taxon>Fagales</taxon>
        <taxon>Fagaceae</taxon>
        <taxon>Castanea</taxon>
    </lineage>
</organism>